<feature type="compositionally biased region" description="Polar residues" evidence="1">
    <location>
        <begin position="25"/>
        <end position="41"/>
    </location>
</feature>
<gene>
    <name evidence="2" type="ORF">GQ607_002931</name>
</gene>
<accession>A0A8H3WKL7</accession>
<organism evidence="2 3">
    <name type="scientific">Colletotrichum asianum</name>
    <dbReference type="NCBI Taxonomy" id="702518"/>
    <lineage>
        <taxon>Eukaryota</taxon>
        <taxon>Fungi</taxon>
        <taxon>Dikarya</taxon>
        <taxon>Ascomycota</taxon>
        <taxon>Pezizomycotina</taxon>
        <taxon>Sordariomycetes</taxon>
        <taxon>Hypocreomycetidae</taxon>
        <taxon>Glomerellales</taxon>
        <taxon>Glomerellaceae</taxon>
        <taxon>Colletotrichum</taxon>
        <taxon>Colletotrichum gloeosporioides species complex</taxon>
    </lineage>
</organism>
<dbReference type="Proteomes" id="UP000434172">
    <property type="component" value="Unassembled WGS sequence"/>
</dbReference>
<keyword evidence="3" id="KW-1185">Reference proteome</keyword>
<feature type="region of interest" description="Disordered" evidence="1">
    <location>
        <begin position="91"/>
        <end position="118"/>
    </location>
</feature>
<feature type="non-terminal residue" evidence="2">
    <location>
        <position position="1"/>
    </location>
</feature>
<evidence type="ECO:0000256" key="1">
    <source>
        <dbReference type="SAM" id="MobiDB-lite"/>
    </source>
</evidence>
<proteinExistence type="predicted"/>
<name>A0A8H3WKL7_9PEZI</name>
<feature type="region of interest" description="Disordered" evidence="1">
    <location>
        <begin position="1"/>
        <end position="45"/>
    </location>
</feature>
<comment type="caution">
    <text evidence="2">The sequence shown here is derived from an EMBL/GenBank/DDBJ whole genome shotgun (WGS) entry which is preliminary data.</text>
</comment>
<feature type="compositionally biased region" description="Polar residues" evidence="1">
    <location>
        <begin position="104"/>
        <end position="118"/>
    </location>
</feature>
<evidence type="ECO:0000313" key="3">
    <source>
        <dbReference type="Proteomes" id="UP000434172"/>
    </source>
</evidence>
<reference evidence="2 3" key="1">
    <citation type="submission" date="2019-12" db="EMBL/GenBank/DDBJ databases">
        <title>A genome sequence resource for the geographically widespread anthracnose pathogen Colletotrichum asianum.</title>
        <authorList>
            <person name="Meng Y."/>
        </authorList>
    </citation>
    <scope>NUCLEOTIDE SEQUENCE [LARGE SCALE GENOMIC DNA]</scope>
    <source>
        <strain evidence="2 3">ICMP 18580</strain>
    </source>
</reference>
<dbReference type="EMBL" id="WOWK01000010">
    <property type="protein sequence ID" value="KAF0329758.1"/>
    <property type="molecule type" value="Genomic_DNA"/>
</dbReference>
<sequence length="235" mass="26172">RLPLPGPQSLRRCQPLHDLPRGPPLSTTNPSSTHNQLSESSPRIPVYPRITRNRTKFVADTRSRRLRHVRHCPPVTFNLYQVGSLQRLANFPIDEGQPPPALSPVSNRPVQSKPTSQDFELTVNSPIATRHFLPPTRARRENFLSFPNSLTSTSQQQTPLRLTPVNRLVGFRGPQNASRRCDCSLLASRKVHTLQLSVTSLRPDTEAMTTATLHSSAWASFLGKILTSTLLSPSP</sequence>
<dbReference type="AlphaFoldDB" id="A0A8H3WKL7"/>
<evidence type="ECO:0000313" key="2">
    <source>
        <dbReference type="EMBL" id="KAF0329758.1"/>
    </source>
</evidence>
<protein>
    <submittedName>
        <fullName evidence="2">Uncharacterized protein</fullName>
    </submittedName>
</protein>